<sequence>MSDSQPIEPRDVSNSSTLVALACWLSQLEGVLVELIYARRIWSFSHSQLIRVVSVVITLLALARGLSASTHTLEVCTVLWIYFVAPAPCSRNEITQLFGFGTHYGDPFSDAVQRILSVELSIWTAGGILPDALIFICTVYMILRPNTKLEPPTSAPLILAQIGAFLLLCASLDILLAFYSAPSAERYFIPYTIGLVLTLNSSRPSLQGALPYAKGV</sequence>
<comment type="caution">
    <text evidence="2">The sequence shown here is derived from an EMBL/GenBank/DDBJ whole genome shotgun (WGS) entry which is preliminary data.</text>
</comment>
<name>A0AAD7NNE0_9AGAR</name>
<evidence type="ECO:0000313" key="3">
    <source>
        <dbReference type="Proteomes" id="UP001215598"/>
    </source>
</evidence>
<keyword evidence="1" id="KW-0812">Transmembrane</keyword>
<dbReference type="EMBL" id="JARKIB010000020">
    <property type="protein sequence ID" value="KAJ7768372.1"/>
    <property type="molecule type" value="Genomic_DNA"/>
</dbReference>
<reference evidence="2" key="1">
    <citation type="submission" date="2023-03" db="EMBL/GenBank/DDBJ databases">
        <title>Massive genome expansion in bonnet fungi (Mycena s.s.) driven by repeated elements and novel gene families across ecological guilds.</title>
        <authorList>
            <consortium name="Lawrence Berkeley National Laboratory"/>
            <person name="Harder C.B."/>
            <person name="Miyauchi S."/>
            <person name="Viragh M."/>
            <person name="Kuo A."/>
            <person name="Thoen E."/>
            <person name="Andreopoulos B."/>
            <person name="Lu D."/>
            <person name="Skrede I."/>
            <person name="Drula E."/>
            <person name="Henrissat B."/>
            <person name="Morin E."/>
            <person name="Kohler A."/>
            <person name="Barry K."/>
            <person name="LaButti K."/>
            <person name="Morin E."/>
            <person name="Salamov A."/>
            <person name="Lipzen A."/>
            <person name="Mereny Z."/>
            <person name="Hegedus B."/>
            <person name="Baldrian P."/>
            <person name="Stursova M."/>
            <person name="Weitz H."/>
            <person name="Taylor A."/>
            <person name="Grigoriev I.V."/>
            <person name="Nagy L.G."/>
            <person name="Martin F."/>
            <person name="Kauserud H."/>
        </authorList>
    </citation>
    <scope>NUCLEOTIDE SEQUENCE</scope>
    <source>
        <strain evidence="2">CBHHK182m</strain>
    </source>
</reference>
<keyword evidence="3" id="KW-1185">Reference proteome</keyword>
<feature type="transmembrane region" description="Helical" evidence="1">
    <location>
        <begin position="122"/>
        <end position="143"/>
    </location>
</feature>
<evidence type="ECO:0000313" key="2">
    <source>
        <dbReference type="EMBL" id="KAJ7768372.1"/>
    </source>
</evidence>
<accession>A0AAD7NNE0</accession>
<dbReference type="Proteomes" id="UP001215598">
    <property type="component" value="Unassembled WGS sequence"/>
</dbReference>
<proteinExistence type="predicted"/>
<keyword evidence="1" id="KW-0472">Membrane</keyword>
<feature type="transmembrane region" description="Helical" evidence="1">
    <location>
        <begin position="155"/>
        <end position="179"/>
    </location>
</feature>
<evidence type="ECO:0000256" key="1">
    <source>
        <dbReference type="SAM" id="Phobius"/>
    </source>
</evidence>
<keyword evidence="1" id="KW-1133">Transmembrane helix</keyword>
<organism evidence="2 3">
    <name type="scientific">Mycena metata</name>
    <dbReference type="NCBI Taxonomy" id="1033252"/>
    <lineage>
        <taxon>Eukaryota</taxon>
        <taxon>Fungi</taxon>
        <taxon>Dikarya</taxon>
        <taxon>Basidiomycota</taxon>
        <taxon>Agaricomycotina</taxon>
        <taxon>Agaricomycetes</taxon>
        <taxon>Agaricomycetidae</taxon>
        <taxon>Agaricales</taxon>
        <taxon>Marasmiineae</taxon>
        <taxon>Mycenaceae</taxon>
        <taxon>Mycena</taxon>
    </lineage>
</organism>
<protein>
    <submittedName>
        <fullName evidence="2">Uncharacterized protein</fullName>
    </submittedName>
</protein>
<dbReference type="AlphaFoldDB" id="A0AAD7NNE0"/>
<gene>
    <name evidence="2" type="ORF">B0H16DRAFT_1519604</name>
</gene>